<feature type="transmembrane region" description="Helical" evidence="6">
    <location>
        <begin position="12"/>
        <end position="28"/>
    </location>
</feature>
<gene>
    <name evidence="8" type="ORF">METZ01_LOCUS149978</name>
</gene>
<dbReference type="GO" id="GO:0016020">
    <property type="term" value="C:membrane"/>
    <property type="evidence" value="ECO:0007669"/>
    <property type="project" value="UniProtKB-SubCell"/>
</dbReference>
<feature type="transmembrane region" description="Helical" evidence="6">
    <location>
        <begin position="199"/>
        <end position="231"/>
    </location>
</feature>
<dbReference type="InterPro" id="IPR004752">
    <property type="entry name" value="AmpG_permease/AT-1"/>
</dbReference>
<dbReference type="AlphaFoldDB" id="A0A382A6R3"/>
<protein>
    <recommendedName>
        <fullName evidence="7">Major facilitator superfamily (MFS) profile domain-containing protein</fullName>
    </recommendedName>
</protein>
<evidence type="ECO:0000256" key="4">
    <source>
        <dbReference type="ARBA" id="ARBA00022989"/>
    </source>
</evidence>
<dbReference type="Gene3D" id="1.20.1250.20">
    <property type="entry name" value="MFS general substrate transporter like domains"/>
    <property type="match status" value="2"/>
</dbReference>
<evidence type="ECO:0000313" key="8">
    <source>
        <dbReference type="EMBL" id="SVA97124.1"/>
    </source>
</evidence>
<feature type="domain" description="Major facilitator superfamily (MFS) profile" evidence="7">
    <location>
        <begin position="1"/>
        <end position="388"/>
    </location>
</feature>
<proteinExistence type="predicted"/>
<evidence type="ECO:0000256" key="1">
    <source>
        <dbReference type="ARBA" id="ARBA00004141"/>
    </source>
</evidence>
<feature type="transmembrane region" description="Helical" evidence="6">
    <location>
        <begin position="362"/>
        <end position="383"/>
    </location>
</feature>
<dbReference type="PROSITE" id="PS50850">
    <property type="entry name" value="MFS"/>
    <property type="match status" value="1"/>
</dbReference>
<evidence type="ECO:0000256" key="2">
    <source>
        <dbReference type="ARBA" id="ARBA00022448"/>
    </source>
</evidence>
<feature type="transmembrane region" description="Helical" evidence="6">
    <location>
        <begin position="300"/>
        <end position="325"/>
    </location>
</feature>
<dbReference type="InterPro" id="IPR011701">
    <property type="entry name" value="MFS"/>
</dbReference>
<dbReference type="PANTHER" id="PTHR12778">
    <property type="entry name" value="SOLUTE CARRIER FAMILY 33 ACETYL-COA TRANSPORTER -RELATED"/>
    <property type="match status" value="1"/>
</dbReference>
<feature type="transmembrane region" description="Helical" evidence="6">
    <location>
        <begin position="243"/>
        <end position="267"/>
    </location>
</feature>
<dbReference type="GO" id="GO:0022857">
    <property type="term" value="F:transmembrane transporter activity"/>
    <property type="evidence" value="ECO:0007669"/>
    <property type="project" value="InterPro"/>
</dbReference>
<feature type="transmembrane region" description="Helical" evidence="6">
    <location>
        <begin position="142"/>
        <end position="161"/>
    </location>
</feature>
<feature type="non-terminal residue" evidence="8">
    <location>
        <position position="1"/>
    </location>
</feature>
<sequence length="401" mass="43804">VPAWMAERGLGTAEIGTYLAIIFLPWSLKLINGPIMDRFTYLPMGRRRPWILASQTGLLVSFVAFAFVPDPMQSLYLMAAMGFTVNFFAAFQDVGVDGLAIDVLPAEQQPRANSFMWGGKQIGISGAAAGGGYLLTQYGFDTSIIALAILLAVIVMFPLLFRERPGERMLPWTSGCASEISKKMQLANWETIIRSLFKVFLLPASLFTMSAVFVFNMGVGMTSALLPVVLIQELSWTQLNFDAIMALAGLVAGVAGMIFGATVVHYLGRVRSMVFGIVIMIALTGAMGFLQAYWAQAITVNVFVIVHYILRVIITIAFFATAMVLCWKRVAATQFGMYMALSNLGDATGSALTGPLNKFLEYHHIFFAMSLTGIIMLGLLAFIDLDKHQSSIDAFEQSEGE</sequence>
<reference evidence="8" key="1">
    <citation type="submission" date="2018-05" db="EMBL/GenBank/DDBJ databases">
        <authorList>
            <person name="Lanie J.A."/>
            <person name="Ng W.-L."/>
            <person name="Kazmierczak K.M."/>
            <person name="Andrzejewski T.M."/>
            <person name="Davidsen T.M."/>
            <person name="Wayne K.J."/>
            <person name="Tettelin H."/>
            <person name="Glass J.I."/>
            <person name="Rusch D."/>
            <person name="Podicherti R."/>
            <person name="Tsui H.-C.T."/>
            <person name="Winkler M.E."/>
        </authorList>
    </citation>
    <scope>NUCLEOTIDE SEQUENCE</scope>
</reference>
<dbReference type="InterPro" id="IPR020846">
    <property type="entry name" value="MFS_dom"/>
</dbReference>
<feature type="transmembrane region" description="Helical" evidence="6">
    <location>
        <begin position="274"/>
        <end position="294"/>
    </location>
</feature>
<keyword evidence="2" id="KW-0813">Transport</keyword>
<name>A0A382A6R3_9ZZZZ</name>
<dbReference type="InterPro" id="IPR036259">
    <property type="entry name" value="MFS_trans_sf"/>
</dbReference>
<organism evidence="8">
    <name type="scientific">marine metagenome</name>
    <dbReference type="NCBI Taxonomy" id="408172"/>
    <lineage>
        <taxon>unclassified sequences</taxon>
        <taxon>metagenomes</taxon>
        <taxon>ecological metagenomes</taxon>
    </lineage>
</organism>
<evidence type="ECO:0000256" key="3">
    <source>
        <dbReference type="ARBA" id="ARBA00022692"/>
    </source>
</evidence>
<evidence type="ECO:0000259" key="7">
    <source>
        <dbReference type="PROSITE" id="PS50850"/>
    </source>
</evidence>
<evidence type="ECO:0000256" key="5">
    <source>
        <dbReference type="ARBA" id="ARBA00023136"/>
    </source>
</evidence>
<dbReference type="PANTHER" id="PTHR12778:SF10">
    <property type="entry name" value="MAJOR FACILITATOR SUPERFAMILY DOMAIN-CONTAINING PROTEIN 3"/>
    <property type="match status" value="1"/>
</dbReference>
<evidence type="ECO:0000256" key="6">
    <source>
        <dbReference type="SAM" id="Phobius"/>
    </source>
</evidence>
<comment type="subcellular location">
    <subcellularLocation>
        <location evidence="1">Membrane</location>
        <topology evidence="1">Multi-pass membrane protein</topology>
    </subcellularLocation>
</comment>
<feature type="transmembrane region" description="Helical" evidence="6">
    <location>
        <begin position="49"/>
        <end position="68"/>
    </location>
</feature>
<dbReference type="SUPFAM" id="SSF103473">
    <property type="entry name" value="MFS general substrate transporter"/>
    <property type="match status" value="1"/>
</dbReference>
<dbReference type="EMBL" id="UINC01024111">
    <property type="protein sequence ID" value="SVA97124.1"/>
    <property type="molecule type" value="Genomic_DNA"/>
</dbReference>
<keyword evidence="3 6" id="KW-0812">Transmembrane</keyword>
<accession>A0A382A6R3</accession>
<keyword evidence="5 6" id="KW-0472">Membrane</keyword>
<dbReference type="Pfam" id="PF07690">
    <property type="entry name" value="MFS_1"/>
    <property type="match status" value="1"/>
</dbReference>
<keyword evidence="4 6" id="KW-1133">Transmembrane helix</keyword>